<dbReference type="Proteomes" id="UP000253647">
    <property type="component" value="Unassembled WGS sequence"/>
</dbReference>
<comment type="caution">
    <text evidence="2">The sequence shown here is derived from an EMBL/GenBank/DDBJ whole genome shotgun (WGS) entry which is preliminary data.</text>
</comment>
<evidence type="ECO:0000313" key="3">
    <source>
        <dbReference type="Proteomes" id="UP000253647"/>
    </source>
</evidence>
<organism evidence="2 3">
    <name type="scientific">Marinobacter nauticus</name>
    <name type="common">Marinobacter hydrocarbonoclasticus</name>
    <name type="synonym">Marinobacter aquaeolei</name>
    <dbReference type="NCBI Taxonomy" id="2743"/>
    <lineage>
        <taxon>Bacteria</taxon>
        <taxon>Pseudomonadati</taxon>
        <taxon>Pseudomonadota</taxon>
        <taxon>Gammaproteobacteria</taxon>
        <taxon>Pseudomonadales</taxon>
        <taxon>Marinobacteraceae</taxon>
        <taxon>Marinobacter</taxon>
    </lineage>
</organism>
<name>A0A368X4L9_MARNT</name>
<sequence>MTTTVIVQLSLEECCQRVELPADSIIEIVEYGIVEPEGAAPPEWRFSALQLSRLRRASRLQRELELDWQAVALVLDLLSEVEQLKDENHSLRSRLERFLEL</sequence>
<dbReference type="RefSeq" id="WP_181861334.1">
    <property type="nucleotide sequence ID" value="NZ_QPJI01000020.1"/>
</dbReference>
<dbReference type="AlphaFoldDB" id="A0A368X4L9"/>
<evidence type="ECO:0000256" key="1">
    <source>
        <dbReference type="SAM" id="Coils"/>
    </source>
</evidence>
<reference evidence="2 3" key="1">
    <citation type="submission" date="2018-07" db="EMBL/GenBank/DDBJ databases">
        <title>Freshwater and sediment microbial communities from various areas in North America, analyzing microbe dynamics in response to fracking.</title>
        <authorList>
            <person name="Lamendella R."/>
        </authorList>
    </citation>
    <scope>NUCLEOTIDE SEQUENCE [LARGE SCALE GENOMIC DNA]</scope>
    <source>
        <strain evidence="2 3">105B</strain>
    </source>
</reference>
<dbReference type="Pfam" id="PF13591">
    <property type="entry name" value="MerR_2"/>
    <property type="match status" value="1"/>
</dbReference>
<dbReference type="Gene3D" id="1.10.1660.10">
    <property type="match status" value="1"/>
</dbReference>
<gene>
    <name evidence="2" type="ORF">DET61_1205</name>
</gene>
<protein>
    <submittedName>
        <fullName evidence="2">Chaperone modulatory protein CbpM</fullName>
    </submittedName>
</protein>
<feature type="coiled-coil region" evidence="1">
    <location>
        <begin position="74"/>
        <end position="101"/>
    </location>
</feature>
<evidence type="ECO:0000313" key="2">
    <source>
        <dbReference type="EMBL" id="RCW62883.1"/>
    </source>
</evidence>
<dbReference type="EMBL" id="QPJI01000020">
    <property type="protein sequence ID" value="RCW62883.1"/>
    <property type="molecule type" value="Genomic_DNA"/>
</dbReference>
<keyword evidence="1" id="KW-0175">Coiled coil</keyword>
<proteinExistence type="predicted"/>
<accession>A0A368X4L9</accession>